<dbReference type="Proteomes" id="UP001160148">
    <property type="component" value="Unassembled WGS sequence"/>
</dbReference>
<dbReference type="Gene3D" id="3.30.420.10">
    <property type="entry name" value="Ribonuclease H-like superfamily/Ribonuclease H"/>
    <property type="match status" value="1"/>
</dbReference>
<dbReference type="PROSITE" id="PS50994">
    <property type="entry name" value="INTEGRASE"/>
    <property type="match status" value="1"/>
</dbReference>
<proteinExistence type="predicted"/>
<dbReference type="EMBL" id="CARXXK010000505">
    <property type="protein sequence ID" value="CAI6370719.1"/>
    <property type="molecule type" value="Genomic_DNA"/>
</dbReference>
<keyword evidence="6" id="KW-1185">Reference proteome</keyword>
<dbReference type="SUPFAM" id="SSF56672">
    <property type="entry name" value="DNA/RNA polymerases"/>
    <property type="match status" value="1"/>
</dbReference>
<dbReference type="EC" id="2.7.7.49" evidence="1"/>
<dbReference type="PANTHER" id="PTHR37984:SF8">
    <property type="entry name" value="CCHC-TYPE DOMAIN-CONTAINING PROTEIN"/>
    <property type="match status" value="1"/>
</dbReference>
<dbReference type="GO" id="GO:0003676">
    <property type="term" value="F:nucleic acid binding"/>
    <property type="evidence" value="ECO:0007669"/>
    <property type="project" value="InterPro"/>
</dbReference>
<dbReference type="InterPro" id="IPR036397">
    <property type="entry name" value="RNaseH_sf"/>
</dbReference>
<dbReference type="Pfam" id="PF00665">
    <property type="entry name" value="rve"/>
    <property type="match status" value="1"/>
</dbReference>
<gene>
    <name evidence="5" type="ORF">MEUPH1_LOCUS24812</name>
</gene>
<dbReference type="FunFam" id="1.10.340.70:FF:000004">
    <property type="entry name" value="Retrovirus-related Pol polyprotein from transposon 297-like Protein"/>
    <property type="match status" value="1"/>
</dbReference>
<dbReference type="Pfam" id="PF00078">
    <property type="entry name" value="RVT_1"/>
    <property type="match status" value="1"/>
</dbReference>
<name>A0AAV0XSS1_9HEMI</name>
<dbReference type="CDD" id="cd01647">
    <property type="entry name" value="RT_LTR"/>
    <property type="match status" value="1"/>
</dbReference>
<dbReference type="InterPro" id="IPR001584">
    <property type="entry name" value="Integrase_cat-core"/>
</dbReference>
<evidence type="ECO:0000313" key="5">
    <source>
        <dbReference type="EMBL" id="CAI6370719.1"/>
    </source>
</evidence>
<dbReference type="PROSITE" id="PS50878">
    <property type="entry name" value="RT_POL"/>
    <property type="match status" value="1"/>
</dbReference>
<dbReference type="Pfam" id="PF17919">
    <property type="entry name" value="RT_RNaseH_2"/>
    <property type="match status" value="1"/>
</dbReference>
<comment type="caution">
    <text evidence="5">The sequence shown here is derived from an EMBL/GenBank/DDBJ whole genome shotgun (WGS) entry which is preliminary data.</text>
</comment>
<reference evidence="5 6" key="1">
    <citation type="submission" date="2023-01" db="EMBL/GenBank/DDBJ databases">
        <authorList>
            <person name="Whitehead M."/>
        </authorList>
    </citation>
    <scope>NUCLEOTIDE SEQUENCE [LARGE SCALE GENOMIC DNA]</scope>
</reference>
<evidence type="ECO:0000259" key="3">
    <source>
        <dbReference type="PROSITE" id="PS50878"/>
    </source>
</evidence>
<dbReference type="GO" id="GO:0015074">
    <property type="term" value="P:DNA integration"/>
    <property type="evidence" value="ECO:0007669"/>
    <property type="project" value="InterPro"/>
</dbReference>
<dbReference type="Gene3D" id="1.10.340.70">
    <property type="match status" value="1"/>
</dbReference>
<organism evidence="5 6">
    <name type="scientific">Macrosiphum euphorbiae</name>
    <name type="common">potato aphid</name>
    <dbReference type="NCBI Taxonomy" id="13131"/>
    <lineage>
        <taxon>Eukaryota</taxon>
        <taxon>Metazoa</taxon>
        <taxon>Ecdysozoa</taxon>
        <taxon>Arthropoda</taxon>
        <taxon>Hexapoda</taxon>
        <taxon>Insecta</taxon>
        <taxon>Pterygota</taxon>
        <taxon>Neoptera</taxon>
        <taxon>Paraneoptera</taxon>
        <taxon>Hemiptera</taxon>
        <taxon>Sternorrhyncha</taxon>
        <taxon>Aphidomorpha</taxon>
        <taxon>Aphidoidea</taxon>
        <taxon>Aphididae</taxon>
        <taxon>Macrosiphini</taxon>
        <taxon>Macrosiphum</taxon>
    </lineage>
</organism>
<dbReference type="Gene3D" id="3.10.10.10">
    <property type="entry name" value="HIV Type 1 Reverse Transcriptase, subunit A, domain 1"/>
    <property type="match status" value="1"/>
</dbReference>
<dbReference type="SUPFAM" id="SSF53098">
    <property type="entry name" value="Ribonuclease H-like"/>
    <property type="match status" value="1"/>
</dbReference>
<dbReference type="InterPro" id="IPR041577">
    <property type="entry name" value="RT_RNaseH_2"/>
</dbReference>
<dbReference type="GO" id="GO:0042575">
    <property type="term" value="C:DNA polymerase complex"/>
    <property type="evidence" value="ECO:0007669"/>
    <property type="project" value="UniProtKB-ARBA"/>
</dbReference>
<protein>
    <recommendedName>
        <fullName evidence="1">RNA-directed DNA polymerase</fullName>
        <ecNumber evidence="1">2.7.7.49</ecNumber>
    </recommendedName>
</protein>
<dbReference type="InterPro" id="IPR000477">
    <property type="entry name" value="RT_dom"/>
</dbReference>
<dbReference type="PANTHER" id="PTHR37984">
    <property type="entry name" value="PROTEIN CBG26694"/>
    <property type="match status" value="1"/>
</dbReference>
<feature type="region of interest" description="Disordered" evidence="2">
    <location>
        <begin position="201"/>
        <end position="230"/>
    </location>
</feature>
<dbReference type="InterPro" id="IPR043502">
    <property type="entry name" value="DNA/RNA_pol_sf"/>
</dbReference>
<evidence type="ECO:0000313" key="6">
    <source>
        <dbReference type="Proteomes" id="UP001160148"/>
    </source>
</evidence>
<dbReference type="InterPro" id="IPR021109">
    <property type="entry name" value="Peptidase_aspartic_dom_sf"/>
</dbReference>
<dbReference type="CDD" id="cd00303">
    <property type="entry name" value="retropepsin_like"/>
    <property type="match status" value="1"/>
</dbReference>
<dbReference type="GO" id="GO:0003964">
    <property type="term" value="F:RNA-directed DNA polymerase activity"/>
    <property type="evidence" value="ECO:0007669"/>
    <property type="project" value="UniProtKB-EC"/>
</dbReference>
<accession>A0AAV0XSS1</accession>
<evidence type="ECO:0000256" key="1">
    <source>
        <dbReference type="ARBA" id="ARBA00012493"/>
    </source>
</evidence>
<feature type="domain" description="Reverse transcriptase" evidence="3">
    <location>
        <begin position="420"/>
        <end position="597"/>
    </location>
</feature>
<dbReference type="InterPro" id="IPR050951">
    <property type="entry name" value="Retrovirus_Pol_polyprotein"/>
</dbReference>
<sequence length="1148" mass="133393">MEFNKPEPLKLTGNVAENYKLFKEEVLVFFEATETTTKPEKVQVARLLNLIGSDGVKIYRTFNVEPKDETVEIVFKKLEEYCTPKRNEVMEHYRFFMRKQEFSEPFDKFYADLRNLIKSCGFGVTEEKWLRTQIVLGISDKDLQSKLLREDVSLEKVIRHCQATEQAEINRKILVQENETKIEVMEKKKLNKPNKYSSTRWAMEKQQQQSQLPIKQEGGENLRKTPRENGNVSAHKYKFNCTKCGKTHSINECPAYKKSCNICGYKNHFAIMCRNKIKSESKQLNTVVEENKVSEYLCLDKIEVDDTCNTWTDIVKINGTNVEIKLDTGAQLNVMPVELYKKINVNKLDKSEVIIKTFSGFTMKSQGKISVELENKQWKFPDKIKIKVKKGSVPVISQPRRIPIKLTDKFKQLIEKLSKQKIIEKCLEPSEWQHPLVIIEKPDKSLRMCLDPIALNKCIIREMVQIPTIDEIRSKLTNKKYFTLCDLKDGFYQCELDSDSKKYCAFSTPFGSYQFKRLPFGLANAPEVFQQLTSKYFGGIENVCVYFDDILVSGETQKEHEEALNKVVEQARKLNIKFNLKKLQFEVNEVRFLGMIFSEKGIKPDPDRVKSIIQLSTPQNIKQLQSFLGNYNAKDVFTIQCDASEKALGCCLLQNDRPVYYASRCLSETEQMYAQIEKEMLGMVFASDLLSRNYIRRTELTDESLNDVVHMINEFDVQFKNNRLEQLIKETYKDEHLGKVLKYLDEGWPKKIVESGEIRHYFKIKNELIKEKEIIYYENRIVVPKSLRMYIIKKLHDTHIGITKTLKKSKQIFYWPGMSSDLKNFIEACEICKKFSCSNIKEPLLQHAIPELPFQKIGIDIAEIERSNYLVVMDYFSRWIEVLSMKDKTSETVISLLKIVFSRFGIPEEIVADNNPCGSREFKQFAEEWHFNVTLSSPNYPKSNGLAEKAVGIAKNMIKKSKSENQDLNLYLLNYRNAPVAGLPWSPAQMLQSRMLRSKTNSLNKKILSPNVEDCSEENKLKKLKQKKWYDKTATNVQQEFKPNENIMLQNKFSKLWSKAVVLSKTNWPRSYLVKDEKGKILRRNTKFMKKVSSYDLSLGGSDDEIGSDDEKNKKEVVKFENQKIATKAIVRTQKGRVVKKPIRLGID</sequence>
<feature type="compositionally biased region" description="Basic and acidic residues" evidence="2">
    <location>
        <begin position="217"/>
        <end position="227"/>
    </location>
</feature>
<dbReference type="SUPFAM" id="SSF50630">
    <property type="entry name" value="Acid proteases"/>
    <property type="match status" value="1"/>
</dbReference>
<dbReference type="InterPro" id="IPR043128">
    <property type="entry name" value="Rev_trsase/Diguanyl_cyclase"/>
</dbReference>
<evidence type="ECO:0000259" key="4">
    <source>
        <dbReference type="PROSITE" id="PS50994"/>
    </source>
</evidence>
<dbReference type="Gene3D" id="3.30.70.270">
    <property type="match status" value="1"/>
</dbReference>
<dbReference type="InterPro" id="IPR012337">
    <property type="entry name" value="RNaseH-like_sf"/>
</dbReference>
<dbReference type="InterPro" id="IPR041588">
    <property type="entry name" value="Integrase_H2C2"/>
</dbReference>
<dbReference type="FunFam" id="3.30.420.10:FF:000063">
    <property type="entry name" value="Retrovirus-related Pol polyprotein from transposon 297-like Protein"/>
    <property type="match status" value="1"/>
</dbReference>
<feature type="domain" description="Integrase catalytic" evidence="4">
    <location>
        <begin position="849"/>
        <end position="1028"/>
    </location>
</feature>
<dbReference type="Pfam" id="PF17921">
    <property type="entry name" value="Integrase_H2C2"/>
    <property type="match status" value="1"/>
</dbReference>
<evidence type="ECO:0000256" key="2">
    <source>
        <dbReference type="SAM" id="MobiDB-lite"/>
    </source>
</evidence>
<dbReference type="AlphaFoldDB" id="A0AAV0XSS1"/>